<dbReference type="AlphaFoldDB" id="A0A2J6WE17"/>
<dbReference type="PROSITE" id="PS50146">
    <property type="entry name" value="DAGK"/>
    <property type="match status" value="1"/>
</dbReference>
<dbReference type="InterPro" id="IPR017438">
    <property type="entry name" value="ATP-NAD_kinase_N"/>
</dbReference>
<proteinExistence type="predicted"/>
<evidence type="ECO:0000256" key="4">
    <source>
        <dbReference type="ARBA" id="ARBA00022840"/>
    </source>
</evidence>
<evidence type="ECO:0000256" key="2">
    <source>
        <dbReference type="ARBA" id="ARBA00022741"/>
    </source>
</evidence>
<keyword evidence="2" id="KW-0547">Nucleotide-binding</keyword>
<dbReference type="SMART" id="SM00046">
    <property type="entry name" value="DAGKc"/>
    <property type="match status" value="1"/>
</dbReference>
<dbReference type="GO" id="GO:0016301">
    <property type="term" value="F:kinase activity"/>
    <property type="evidence" value="ECO:0007669"/>
    <property type="project" value="UniProtKB-KW"/>
</dbReference>
<gene>
    <name evidence="6" type="ORF">C0189_03870</name>
</gene>
<dbReference type="Gene3D" id="2.60.200.40">
    <property type="match status" value="1"/>
</dbReference>
<evidence type="ECO:0000313" key="6">
    <source>
        <dbReference type="EMBL" id="PMP67098.1"/>
    </source>
</evidence>
<dbReference type="Pfam" id="PF19279">
    <property type="entry name" value="YegS_C"/>
    <property type="match status" value="1"/>
</dbReference>
<organism evidence="6 7">
    <name type="scientific">Caldisericum exile</name>
    <dbReference type="NCBI Taxonomy" id="693075"/>
    <lineage>
        <taxon>Bacteria</taxon>
        <taxon>Pseudomonadati</taxon>
        <taxon>Caldisericota/Cryosericota group</taxon>
        <taxon>Caldisericota</taxon>
        <taxon>Caldisericia</taxon>
        <taxon>Caldisericales</taxon>
        <taxon>Caldisericaceae</taxon>
        <taxon>Caldisericum</taxon>
    </lineage>
</organism>
<dbReference type="GO" id="GO:0005886">
    <property type="term" value="C:plasma membrane"/>
    <property type="evidence" value="ECO:0007669"/>
    <property type="project" value="TreeGrafter"/>
</dbReference>
<keyword evidence="1" id="KW-0808">Transferase</keyword>
<dbReference type="SUPFAM" id="SSF111331">
    <property type="entry name" value="NAD kinase/diacylglycerol kinase-like"/>
    <property type="match status" value="1"/>
</dbReference>
<dbReference type="GO" id="GO:0005524">
    <property type="term" value="F:ATP binding"/>
    <property type="evidence" value="ECO:0007669"/>
    <property type="project" value="UniProtKB-KW"/>
</dbReference>
<evidence type="ECO:0000259" key="5">
    <source>
        <dbReference type="PROSITE" id="PS50146"/>
    </source>
</evidence>
<sequence length="318" mass="35198">MENICIIVNPVSSNGKGLKEFKLVENFIKSLENPPKILFTEYPKHAIELAKDAFHSGFNRIISFGGDGTHNEVLNGILMGAVEKFNKRVFEFNQDEVDKIPLLGVVSIGSGNDFRKTLKLPKDVLSALKIALTGTGKPIDVGLFEYVDFLGNPSQRFFLNILSGGFSGVVTNKANKSKKSIFRGLTYTLSLISTLLFITIPKGILRHGENELNGNFFEFDIANGKYFGGGMCVSPKAEVTDGLLNVSVFKNYTGLEVLFKIKKLFDGTILTEKKLYHDFVKEVFVKTDPPSLIEADGEVLGYTPVKARVIEKIIKVVY</sequence>
<dbReference type="Proteomes" id="UP000237040">
    <property type="component" value="Unassembled WGS sequence"/>
</dbReference>
<dbReference type="RefSeq" id="WP_424587184.1">
    <property type="nucleotide sequence ID" value="NZ_JBNARP010000098.1"/>
</dbReference>
<reference evidence="6 7" key="1">
    <citation type="submission" date="2018-01" db="EMBL/GenBank/DDBJ databases">
        <title>Metagenomic assembled genomes from two thermal pools in the Uzon Caldera, Kamchatka, Russia.</title>
        <authorList>
            <person name="Wilkins L."/>
            <person name="Ettinger C."/>
        </authorList>
    </citation>
    <scope>NUCLEOTIDE SEQUENCE [LARGE SCALE GENOMIC DNA]</scope>
    <source>
        <strain evidence="6">ZAV-07</strain>
    </source>
</reference>
<dbReference type="InterPro" id="IPR001206">
    <property type="entry name" value="Diacylglycerol_kinase_cat_dom"/>
</dbReference>
<dbReference type="PANTHER" id="PTHR12358:SF106">
    <property type="entry name" value="LIPID KINASE YEGS"/>
    <property type="match status" value="1"/>
</dbReference>
<protein>
    <recommendedName>
        <fullName evidence="5">DAGKc domain-containing protein</fullName>
    </recommendedName>
</protein>
<comment type="caution">
    <text evidence="6">The sequence shown here is derived from an EMBL/GenBank/DDBJ whole genome shotgun (WGS) entry which is preliminary data.</text>
</comment>
<evidence type="ECO:0000313" key="7">
    <source>
        <dbReference type="Proteomes" id="UP000237040"/>
    </source>
</evidence>
<feature type="domain" description="DAGKc" evidence="5">
    <location>
        <begin position="1"/>
        <end position="148"/>
    </location>
</feature>
<dbReference type="EMBL" id="PNIL01000057">
    <property type="protein sequence ID" value="PMP67098.1"/>
    <property type="molecule type" value="Genomic_DNA"/>
</dbReference>
<accession>A0A2J6WE17</accession>
<dbReference type="InterPro" id="IPR016064">
    <property type="entry name" value="NAD/diacylglycerol_kinase_sf"/>
</dbReference>
<dbReference type="Gene3D" id="3.40.50.10330">
    <property type="entry name" value="Probable inorganic polyphosphate/atp-NAD kinase, domain 1"/>
    <property type="match status" value="1"/>
</dbReference>
<dbReference type="InterPro" id="IPR045540">
    <property type="entry name" value="YegS/DAGK_C"/>
</dbReference>
<keyword evidence="3" id="KW-0418">Kinase</keyword>
<evidence type="ECO:0000256" key="3">
    <source>
        <dbReference type="ARBA" id="ARBA00022777"/>
    </source>
</evidence>
<dbReference type="InterPro" id="IPR050187">
    <property type="entry name" value="Lipid_Phosphate_FormReg"/>
</dbReference>
<dbReference type="Pfam" id="PF00781">
    <property type="entry name" value="DAGK_cat"/>
    <property type="match status" value="1"/>
</dbReference>
<name>A0A2J6WE17_9BACT</name>
<dbReference type="PANTHER" id="PTHR12358">
    <property type="entry name" value="SPHINGOSINE KINASE"/>
    <property type="match status" value="1"/>
</dbReference>
<keyword evidence="4" id="KW-0067">ATP-binding</keyword>
<evidence type="ECO:0000256" key="1">
    <source>
        <dbReference type="ARBA" id="ARBA00022679"/>
    </source>
</evidence>